<organism evidence="3 4">
    <name type="scientific">Mucor saturninus</name>
    <dbReference type="NCBI Taxonomy" id="64648"/>
    <lineage>
        <taxon>Eukaryota</taxon>
        <taxon>Fungi</taxon>
        <taxon>Fungi incertae sedis</taxon>
        <taxon>Mucoromycota</taxon>
        <taxon>Mucoromycotina</taxon>
        <taxon>Mucoromycetes</taxon>
        <taxon>Mucorales</taxon>
        <taxon>Mucorineae</taxon>
        <taxon>Mucoraceae</taxon>
        <taxon>Mucor</taxon>
    </lineage>
</organism>
<dbReference type="EMBL" id="JAEPRD010000311">
    <property type="protein sequence ID" value="KAG2192191.1"/>
    <property type="molecule type" value="Genomic_DNA"/>
</dbReference>
<feature type="region of interest" description="Disordered" evidence="1">
    <location>
        <begin position="30"/>
        <end position="88"/>
    </location>
</feature>
<dbReference type="SUPFAM" id="SSF46689">
    <property type="entry name" value="Homeodomain-like"/>
    <property type="match status" value="1"/>
</dbReference>
<dbReference type="Proteomes" id="UP000603453">
    <property type="component" value="Unassembled WGS sequence"/>
</dbReference>
<dbReference type="OrthoDB" id="2143914at2759"/>
<dbReference type="SMART" id="SM00717">
    <property type="entry name" value="SANT"/>
    <property type="match status" value="2"/>
</dbReference>
<dbReference type="InterPro" id="IPR001005">
    <property type="entry name" value="SANT/Myb"/>
</dbReference>
<evidence type="ECO:0000256" key="1">
    <source>
        <dbReference type="SAM" id="MobiDB-lite"/>
    </source>
</evidence>
<proteinExistence type="predicted"/>
<dbReference type="Gene3D" id="1.10.10.60">
    <property type="entry name" value="Homeodomain-like"/>
    <property type="match status" value="1"/>
</dbReference>
<evidence type="ECO:0000313" key="4">
    <source>
        <dbReference type="Proteomes" id="UP000603453"/>
    </source>
</evidence>
<feature type="compositionally biased region" description="Low complexity" evidence="1">
    <location>
        <begin position="32"/>
        <end position="65"/>
    </location>
</feature>
<accession>A0A8H7QGU9</accession>
<reference evidence="3" key="1">
    <citation type="submission" date="2020-12" db="EMBL/GenBank/DDBJ databases">
        <title>Metabolic potential, ecology and presence of endohyphal bacteria is reflected in genomic diversity of Mucoromycotina.</title>
        <authorList>
            <person name="Muszewska A."/>
            <person name="Okrasinska A."/>
            <person name="Steczkiewicz K."/>
            <person name="Drgas O."/>
            <person name="Orlowska M."/>
            <person name="Perlinska-Lenart U."/>
            <person name="Aleksandrzak-Piekarczyk T."/>
            <person name="Szatraj K."/>
            <person name="Zielenkiewicz U."/>
            <person name="Pilsyk S."/>
            <person name="Malc E."/>
            <person name="Mieczkowski P."/>
            <person name="Kruszewska J.S."/>
            <person name="Biernat P."/>
            <person name="Pawlowska J."/>
        </authorList>
    </citation>
    <scope>NUCLEOTIDE SEQUENCE</scope>
    <source>
        <strain evidence="3">WA0000017839</strain>
    </source>
</reference>
<dbReference type="AlphaFoldDB" id="A0A8H7QGU9"/>
<comment type="caution">
    <text evidence="3">The sequence shown here is derived from an EMBL/GenBank/DDBJ whole genome shotgun (WGS) entry which is preliminary data.</text>
</comment>
<evidence type="ECO:0000313" key="3">
    <source>
        <dbReference type="EMBL" id="KAG2192191.1"/>
    </source>
</evidence>
<dbReference type="CDD" id="cd00167">
    <property type="entry name" value="SANT"/>
    <property type="match status" value="1"/>
</dbReference>
<sequence>MDIQSLLCNTNQSLEISTTKSPTYKQIHERQSSWSSYSSSPDSPMSLSSNSSLFYSIPSSPEIDSPSPPSPTRGTRPTNQTRTPWSSDEDILLQQGYSQGLSWAMISTVYLPHRSRGCCWGRFKTLQSKSLDQREWTDAEDRLLMLAIKKNSRLFKQAWKAVAQDMGNRNWKECEQRSISKASVSKKKH</sequence>
<gene>
    <name evidence="3" type="ORF">INT47_005856</name>
</gene>
<dbReference type="PROSITE" id="PS50090">
    <property type="entry name" value="MYB_LIKE"/>
    <property type="match status" value="2"/>
</dbReference>
<feature type="domain" description="Myb-like" evidence="2">
    <location>
        <begin position="77"/>
        <end position="127"/>
    </location>
</feature>
<feature type="domain" description="Myb-like" evidence="2">
    <location>
        <begin position="128"/>
        <end position="177"/>
    </location>
</feature>
<keyword evidence="4" id="KW-1185">Reference proteome</keyword>
<protein>
    <recommendedName>
        <fullName evidence="2">Myb-like domain-containing protein</fullName>
    </recommendedName>
</protein>
<name>A0A8H7QGU9_9FUNG</name>
<dbReference type="InterPro" id="IPR009057">
    <property type="entry name" value="Homeodomain-like_sf"/>
</dbReference>
<evidence type="ECO:0000259" key="2">
    <source>
        <dbReference type="PROSITE" id="PS50090"/>
    </source>
</evidence>